<reference evidence="6" key="3">
    <citation type="submission" date="2025-08" db="UniProtKB">
        <authorList>
            <consortium name="Ensembl"/>
        </authorList>
    </citation>
    <scope>IDENTIFICATION</scope>
</reference>
<dbReference type="GeneTree" id="ENSGT01140000282522"/>
<dbReference type="Pfam" id="PF04548">
    <property type="entry name" value="AIG1"/>
    <property type="match status" value="2"/>
</dbReference>
<dbReference type="AlphaFoldDB" id="A0A3B1JR86"/>
<keyword evidence="4" id="KW-0175">Coiled coil</keyword>
<dbReference type="PANTHER" id="PTHR10903:SF180">
    <property type="entry name" value="GTPASE IMAP FAMILY MEMBER 7-LIKE"/>
    <property type="match status" value="1"/>
</dbReference>
<evidence type="ECO:0000313" key="6">
    <source>
        <dbReference type="Ensembl" id="ENSAMXP00000043859.1"/>
    </source>
</evidence>
<dbReference type="Proteomes" id="UP000018467">
    <property type="component" value="Unassembled WGS sequence"/>
</dbReference>
<proteinExistence type="inferred from homology"/>
<reference evidence="7" key="2">
    <citation type="journal article" date="2014" name="Nat. Commun.">
        <title>The cavefish genome reveals candidate genes for eye loss.</title>
        <authorList>
            <person name="McGaugh S.E."/>
            <person name="Gross J.B."/>
            <person name="Aken B."/>
            <person name="Blin M."/>
            <person name="Borowsky R."/>
            <person name="Chalopin D."/>
            <person name="Hinaux H."/>
            <person name="Jeffery W.R."/>
            <person name="Keene A."/>
            <person name="Ma L."/>
            <person name="Minx P."/>
            <person name="Murphy D."/>
            <person name="O'Quin K.E."/>
            <person name="Retaux S."/>
            <person name="Rohner N."/>
            <person name="Searle S.M."/>
            <person name="Stahl B.A."/>
            <person name="Tabin C."/>
            <person name="Volff J.N."/>
            <person name="Yoshizawa M."/>
            <person name="Warren W.C."/>
        </authorList>
    </citation>
    <scope>NUCLEOTIDE SEQUENCE [LARGE SCALE GENOMIC DNA]</scope>
    <source>
        <strain evidence="7">female</strain>
    </source>
</reference>
<reference evidence="7" key="1">
    <citation type="submission" date="2013-03" db="EMBL/GenBank/DDBJ databases">
        <authorList>
            <person name="Jeffery W."/>
            <person name="Warren W."/>
            <person name="Wilson R.K."/>
        </authorList>
    </citation>
    <scope>NUCLEOTIDE SEQUENCE</scope>
    <source>
        <strain evidence="7">female</strain>
    </source>
</reference>
<dbReference type="STRING" id="7994.ENSAMXP00000043859"/>
<evidence type="ECO:0000259" key="5">
    <source>
        <dbReference type="PROSITE" id="PS51720"/>
    </source>
</evidence>
<comment type="similarity">
    <text evidence="1">Belongs to the TRAFAC class TrmE-Era-EngA-EngB-Septin-like GTPase superfamily. AIG1/Toc34/Toc159-like paraseptin GTPase family. IAN subfamily.</text>
</comment>
<dbReference type="InParanoid" id="A0A3B1JR86"/>
<feature type="coiled-coil region" evidence="4">
    <location>
        <begin position="172"/>
        <end position="249"/>
    </location>
</feature>
<protein>
    <recommendedName>
        <fullName evidence="5">AIG1-type G domain-containing protein</fullName>
    </recommendedName>
</protein>
<evidence type="ECO:0000256" key="2">
    <source>
        <dbReference type="ARBA" id="ARBA00022741"/>
    </source>
</evidence>
<dbReference type="Gene3D" id="3.40.50.300">
    <property type="entry name" value="P-loop containing nucleotide triphosphate hydrolases"/>
    <property type="match status" value="1"/>
</dbReference>
<dbReference type="PANTHER" id="PTHR10903">
    <property type="entry name" value="GTPASE, IMAP FAMILY MEMBER-RELATED"/>
    <property type="match status" value="1"/>
</dbReference>
<dbReference type="Bgee" id="ENSAMXG00000036554">
    <property type="expression patterns" value="Expressed in pharyngeal gill and 14 other cell types or tissues"/>
</dbReference>
<accession>A0A3B1JR86</accession>
<dbReference type="Ensembl" id="ENSAMXT00000040797.1">
    <property type="protein sequence ID" value="ENSAMXP00000043859.1"/>
    <property type="gene ID" value="ENSAMXG00000036554.1"/>
</dbReference>
<organism evidence="6 7">
    <name type="scientific">Astyanax mexicanus</name>
    <name type="common">Blind cave fish</name>
    <name type="synonym">Astyanax fasciatus mexicanus</name>
    <dbReference type="NCBI Taxonomy" id="7994"/>
    <lineage>
        <taxon>Eukaryota</taxon>
        <taxon>Metazoa</taxon>
        <taxon>Chordata</taxon>
        <taxon>Craniata</taxon>
        <taxon>Vertebrata</taxon>
        <taxon>Euteleostomi</taxon>
        <taxon>Actinopterygii</taxon>
        <taxon>Neopterygii</taxon>
        <taxon>Teleostei</taxon>
        <taxon>Ostariophysi</taxon>
        <taxon>Characiformes</taxon>
        <taxon>Characoidei</taxon>
        <taxon>Acestrorhamphidae</taxon>
        <taxon>Acestrorhamphinae</taxon>
        <taxon>Astyanax</taxon>
    </lineage>
</organism>
<dbReference type="GO" id="GO:0005525">
    <property type="term" value="F:GTP binding"/>
    <property type="evidence" value="ECO:0007669"/>
    <property type="project" value="UniProtKB-KW"/>
</dbReference>
<dbReference type="InterPro" id="IPR045058">
    <property type="entry name" value="GIMA/IAN/Toc"/>
</dbReference>
<dbReference type="PROSITE" id="PS51720">
    <property type="entry name" value="G_AIG1"/>
    <property type="match status" value="1"/>
</dbReference>
<dbReference type="SUPFAM" id="SSF52540">
    <property type="entry name" value="P-loop containing nucleoside triphosphate hydrolases"/>
    <property type="match status" value="1"/>
</dbReference>
<keyword evidence="7" id="KW-1185">Reference proteome</keyword>
<keyword evidence="3" id="KW-0342">GTP-binding</keyword>
<sequence length="284" mass="32716">MVLVGKTGTGKSSSGNTILGRKAFKSATSSISVTGECRKEAGEVAGRKIIIVDTPGLFDTDLSEEELKEELSKCINMTSPGPHAIILTIELGPFTKEDLQTVKKISVVWVLMGMSNDVGNDELRQVIQQCGRRYHVFDNTKMNDRLQVVDFLDKVEEMVVRNGGECYTNSVYQDVEKRLREKEEELQKHHKKNLEEQKLKLESKFSEEKRKLEDLKVSGEEKERKSKELELLEERKKRVMTEYERYYDEKITESRQEAEQTVFPDTLCNSIILCLNVKYIYIYI</sequence>
<evidence type="ECO:0000256" key="1">
    <source>
        <dbReference type="ARBA" id="ARBA00008535"/>
    </source>
</evidence>
<name>A0A3B1JR86_ASTMX</name>
<keyword evidence="2" id="KW-0547">Nucleotide-binding</keyword>
<dbReference type="InterPro" id="IPR006703">
    <property type="entry name" value="G_AIG1"/>
</dbReference>
<reference evidence="6" key="4">
    <citation type="submission" date="2025-09" db="UniProtKB">
        <authorList>
            <consortium name="Ensembl"/>
        </authorList>
    </citation>
    <scope>IDENTIFICATION</scope>
</reference>
<dbReference type="InterPro" id="IPR027417">
    <property type="entry name" value="P-loop_NTPase"/>
</dbReference>
<feature type="domain" description="AIG1-type G" evidence="5">
    <location>
        <begin position="1"/>
        <end position="214"/>
    </location>
</feature>
<evidence type="ECO:0000313" key="7">
    <source>
        <dbReference type="Proteomes" id="UP000018467"/>
    </source>
</evidence>
<evidence type="ECO:0000256" key="4">
    <source>
        <dbReference type="SAM" id="Coils"/>
    </source>
</evidence>
<evidence type="ECO:0000256" key="3">
    <source>
        <dbReference type="ARBA" id="ARBA00023134"/>
    </source>
</evidence>